<dbReference type="AlphaFoldDB" id="A0AAE1CR79"/>
<evidence type="ECO:0000256" key="1">
    <source>
        <dbReference type="SAM" id="MobiDB-lite"/>
    </source>
</evidence>
<keyword evidence="3" id="KW-1185">Reference proteome</keyword>
<dbReference type="InterPro" id="IPR012337">
    <property type="entry name" value="RNaseH-like_sf"/>
</dbReference>
<sequence>MQMLWRYIELHKEVTTVLVMLSKGHMCVCVSDMHVEKMKSAVEALEPFQMATEEMSAEKRTSLSKVIPILRQLQECLFEMCDSNTLAQELGTQMQKRFGLLQASFPLAASTFLDPRFKKLPFTNEDALKKAEGRLTSMLFAEFASDPKGNPTVSTSKQAVEDESWEPPRKKTLWGN</sequence>
<feature type="region of interest" description="Disordered" evidence="1">
    <location>
        <begin position="145"/>
        <end position="176"/>
    </location>
</feature>
<dbReference type="SUPFAM" id="SSF53098">
    <property type="entry name" value="Ribonuclease H-like"/>
    <property type="match status" value="1"/>
</dbReference>
<protein>
    <submittedName>
        <fullName evidence="2">Uncharacterized protein</fullName>
    </submittedName>
</protein>
<evidence type="ECO:0000313" key="3">
    <source>
        <dbReference type="Proteomes" id="UP001283361"/>
    </source>
</evidence>
<proteinExistence type="predicted"/>
<name>A0AAE1CR79_9GAST</name>
<gene>
    <name evidence="2" type="ORF">RRG08_010032</name>
</gene>
<organism evidence="2 3">
    <name type="scientific">Elysia crispata</name>
    <name type="common">lettuce slug</name>
    <dbReference type="NCBI Taxonomy" id="231223"/>
    <lineage>
        <taxon>Eukaryota</taxon>
        <taxon>Metazoa</taxon>
        <taxon>Spiralia</taxon>
        <taxon>Lophotrochozoa</taxon>
        <taxon>Mollusca</taxon>
        <taxon>Gastropoda</taxon>
        <taxon>Heterobranchia</taxon>
        <taxon>Euthyneura</taxon>
        <taxon>Panpulmonata</taxon>
        <taxon>Sacoglossa</taxon>
        <taxon>Placobranchoidea</taxon>
        <taxon>Plakobranchidae</taxon>
        <taxon>Elysia</taxon>
    </lineage>
</organism>
<reference evidence="2" key="1">
    <citation type="journal article" date="2023" name="G3 (Bethesda)">
        <title>A reference genome for the long-term kleptoplast-retaining sea slug Elysia crispata morphotype clarki.</title>
        <authorList>
            <person name="Eastman K.E."/>
            <person name="Pendleton A.L."/>
            <person name="Shaikh M.A."/>
            <person name="Suttiyut T."/>
            <person name="Ogas R."/>
            <person name="Tomko P."/>
            <person name="Gavelis G."/>
            <person name="Widhalm J.R."/>
            <person name="Wisecaver J.H."/>
        </authorList>
    </citation>
    <scope>NUCLEOTIDE SEQUENCE</scope>
    <source>
        <strain evidence="2">ECLA1</strain>
    </source>
</reference>
<accession>A0AAE1CR79</accession>
<dbReference type="EMBL" id="JAWDGP010007118">
    <property type="protein sequence ID" value="KAK3729711.1"/>
    <property type="molecule type" value="Genomic_DNA"/>
</dbReference>
<comment type="caution">
    <text evidence="2">The sequence shown here is derived from an EMBL/GenBank/DDBJ whole genome shotgun (WGS) entry which is preliminary data.</text>
</comment>
<evidence type="ECO:0000313" key="2">
    <source>
        <dbReference type="EMBL" id="KAK3729711.1"/>
    </source>
</evidence>
<dbReference type="Proteomes" id="UP001283361">
    <property type="component" value="Unassembled WGS sequence"/>
</dbReference>